<evidence type="ECO:0008006" key="5">
    <source>
        <dbReference type="Google" id="ProtNLM"/>
    </source>
</evidence>
<feature type="region of interest" description="Disordered" evidence="1">
    <location>
        <begin position="379"/>
        <end position="442"/>
    </location>
</feature>
<dbReference type="Gene3D" id="1.20.1070.10">
    <property type="entry name" value="Rhodopsin 7-helix transmembrane proteins"/>
    <property type="match status" value="1"/>
</dbReference>
<feature type="transmembrane region" description="Helical" evidence="2">
    <location>
        <begin position="182"/>
        <end position="207"/>
    </location>
</feature>
<dbReference type="AlphaFoldDB" id="A0A6A5VNR4"/>
<feature type="transmembrane region" description="Helical" evidence="2">
    <location>
        <begin position="99"/>
        <end position="117"/>
    </location>
</feature>
<dbReference type="InterPro" id="IPR053247">
    <property type="entry name" value="GPCR_GPR1/git3-like"/>
</dbReference>
<evidence type="ECO:0000256" key="1">
    <source>
        <dbReference type="SAM" id="MobiDB-lite"/>
    </source>
</evidence>
<feature type="transmembrane region" description="Helical" evidence="2">
    <location>
        <begin position="219"/>
        <end position="238"/>
    </location>
</feature>
<feature type="compositionally biased region" description="Basic and acidic residues" evidence="1">
    <location>
        <begin position="524"/>
        <end position="541"/>
    </location>
</feature>
<feature type="region of interest" description="Disordered" evidence="1">
    <location>
        <begin position="460"/>
        <end position="549"/>
    </location>
</feature>
<evidence type="ECO:0000313" key="4">
    <source>
        <dbReference type="Proteomes" id="UP000800036"/>
    </source>
</evidence>
<keyword evidence="4" id="KW-1185">Reference proteome</keyword>
<reference evidence="3" key="1">
    <citation type="journal article" date="2020" name="Stud. Mycol.">
        <title>101 Dothideomycetes genomes: a test case for predicting lifestyles and emergence of pathogens.</title>
        <authorList>
            <person name="Haridas S."/>
            <person name="Albert R."/>
            <person name="Binder M."/>
            <person name="Bloem J."/>
            <person name="Labutti K."/>
            <person name="Salamov A."/>
            <person name="Andreopoulos B."/>
            <person name="Baker S."/>
            <person name="Barry K."/>
            <person name="Bills G."/>
            <person name="Bluhm B."/>
            <person name="Cannon C."/>
            <person name="Castanera R."/>
            <person name="Culley D."/>
            <person name="Daum C."/>
            <person name="Ezra D."/>
            <person name="Gonzalez J."/>
            <person name="Henrissat B."/>
            <person name="Kuo A."/>
            <person name="Liang C."/>
            <person name="Lipzen A."/>
            <person name="Lutzoni F."/>
            <person name="Magnuson J."/>
            <person name="Mondo S."/>
            <person name="Nolan M."/>
            <person name="Ohm R."/>
            <person name="Pangilinan J."/>
            <person name="Park H.-J."/>
            <person name="Ramirez L."/>
            <person name="Alfaro M."/>
            <person name="Sun H."/>
            <person name="Tritt A."/>
            <person name="Yoshinaga Y."/>
            <person name="Zwiers L.-H."/>
            <person name="Turgeon B."/>
            <person name="Goodwin S."/>
            <person name="Spatafora J."/>
            <person name="Crous P."/>
            <person name="Grigoriev I."/>
        </authorList>
    </citation>
    <scope>NUCLEOTIDE SEQUENCE</scope>
    <source>
        <strain evidence="3">CBS 107.79</strain>
    </source>
</reference>
<dbReference type="PANTHER" id="PTHR42058">
    <property type="entry name" value="G_PROTEIN_RECEP_F2_4 DOMAIN-CONTAINING PROTEIN"/>
    <property type="match status" value="1"/>
</dbReference>
<keyword evidence="2" id="KW-0812">Transmembrane</keyword>
<proteinExistence type="predicted"/>
<dbReference type="PANTHER" id="PTHR42058:SF1">
    <property type="entry name" value="G-PROTEIN COUPLED RECEPTORS FAMILY 2 PROFILE 2 DOMAIN-CONTAINING PROTEIN"/>
    <property type="match status" value="1"/>
</dbReference>
<feature type="compositionally biased region" description="Polar residues" evidence="1">
    <location>
        <begin position="484"/>
        <end position="493"/>
    </location>
</feature>
<gene>
    <name evidence="3" type="ORF">BU23DRAFT_563979</name>
</gene>
<keyword evidence="2" id="KW-0472">Membrane</keyword>
<feature type="transmembrane region" description="Helical" evidence="2">
    <location>
        <begin position="319"/>
        <end position="352"/>
    </location>
</feature>
<sequence>MPLGQFANQTQGNCTAPLLDLATFARTGGYTAGRYCGLGSFGDGTTCCFPCPIQDWLYPSQWQDQLRVPNYLSILSVALCLFLLLSFAVLSPETTHRHYLSVGLLFSVLSISLSFAIPVSTDPDLCVDAITPHDMHTSTSCTATGSLVTLGGVGSVVWVFLRSLWLHIRIFWNRDPGRVFKIGSIFVGTVLPVVYLIAVLSVTGFSYRMGQTCLPNHEHAIVTFWIWLVIFAVVAFSPSELHLRVLLLRWRNILVSVFVIIGSISFFIVFWTQDAKLGRVFNDPKNIRPVKTWIICQTLSKGEKDKCRKYVEDFTVDKAAVLVSLILASLVGISIFILLFRTTMLHAWLALFRRLSHRALHRGRPPSLQLTSLENADAYQDPPHKVPSSFVTEGSTSSNKRSIGTELQSISKVDNRQMSEHGSSELGLLTPPSPTLFNTRPASQGTSLVKLPMVTLTPSTPISISHPIPRSPTHPHPSPHRLSQIQPDPTFSGNGDYEPSRLAPSPPSRTMRPSERIANSSAGEKTERDDGGSEKTEDGLKRTKSKVRGLISAPVPRSFVHVTGAFVEQDGRREGAV</sequence>
<keyword evidence="2" id="KW-1133">Transmembrane helix</keyword>
<feature type="transmembrane region" description="Helical" evidence="2">
    <location>
        <begin position="137"/>
        <end position="161"/>
    </location>
</feature>
<organism evidence="3 4">
    <name type="scientific">Bimuria novae-zelandiae CBS 107.79</name>
    <dbReference type="NCBI Taxonomy" id="1447943"/>
    <lineage>
        <taxon>Eukaryota</taxon>
        <taxon>Fungi</taxon>
        <taxon>Dikarya</taxon>
        <taxon>Ascomycota</taxon>
        <taxon>Pezizomycotina</taxon>
        <taxon>Dothideomycetes</taxon>
        <taxon>Pleosporomycetidae</taxon>
        <taxon>Pleosporales</taxon>
        <taxon>Massarineae</taxon>
        <taxon>Didymosphaeriaceae</taxon>
        <taxon>Bimuria</taxon>
    </lineage>
</organism>
<evidence type="ECO:0000256" key="2">
    <source>
        <dbReference type="SAM" id="Phobius"/>
    </source>
</evidence>
<feature type="compositionally biased region" description="Basic and acidic residues" evidence="1">
    <location>
        <begin position="413"/>
        <end position="423"/>
    </location>
</feature>
<feature type="compositionally biased region" description="Polar residues" evidence="1">
    <location>
        <begin position="389"/>
        <end position="412"/>
    </location>
</feature>
<accession>A0A6A5VNR4</accession>
<feature type="transmembrane region" description="Helical" evidence="2">
    <location>
        <begin position="250"/>
        <end position="271"/>
    </location>
</feature>
<name>A0A6A5VNR4_9PLEO</name>
<evidence type="ECO:0000313" key="3">
    <source>
        <dbReference type="EMBL" id="KAF1978368.1"/>
    </source>
</evidence>
<feature type="transmembrane region" description="Helical" evidence="2">
    <location>
        <begin position="71"/>
        <end position="90"/>
    </location>
</feature>
<dbReference type="Proteomes" id="UP000800036">
    <property type="component" value="Unassembled WGS sequence"/>
</dbReference>
<dbReference type="EMBL" id="ML976660">
    <property type="protein sequence ID" value="KAF1978368.1"/>
    <property type="molecule type" value="Genomic_DNA"/>
</dbReference>
<protein>
    <recommendedName>
        <fullName evidence="5">G-protein coupled receptors family 2 profile 2 domain-containing protein</fullName>
    </recommendedName>
</protein>
<dbReference type="OrthoDB" id="26203at2759"/>